<organism evidence="1 2">
    <name type="scientific">Candidatus Obscuribacter phosphatis</name>
    <dbReference type="NCBI Taxonomy" id="1906157"/>
    <lineage>
        <taxon>Bacteria</taxon>
        <taxon>Bacillati</taxon>
        <taxon>Candidatus Melainabacteria</taxon>
        <taxon>Candidatus Obscuribacterales</taxon>
        <taxon>Candidatus Obscuribacteraceae</taxon>
        <taxon>Candidatus Obscuribacter</taxon>
    </lineage>
</organism>
<reference evidence="1" key="1">
    <citation type="submission" date="2021-02" db="EMBL/GenBank/DDBJ databases">
        <title>Genome-Resolved Metagenomics of a Microbial Community Performing Photosynthetic Biological Nutrient Removal.</title>
        <authorList>
            <person name="Mcdaniel E.A."/>
        </authorList>
    </citation>
    <scope>NUCLEOTIDE SEQUENCE</scope>
    <source>
        <strain evidence="1">UWPOB_OBS1</strain>
    </source>
</reference>
<protein>
    <submittedName>
        <fullName evidence="1">Uncharacterized protein</fullName>
    </submittedName>
</protein>
<proteinExistence type="predicted"/>
<dbReference type="Proteomes" id="UP000664277">
    <property type="component" value="Unassembled WGS sequence"/>
</dbReference>
<sequence>MNERLDNQCNCETSVTLKSFPLDRSAYTLTEQTSRDKLFDDFRSGYRLGASGCSENSGAAMQSSGTVEGAPTVTPGFEMRNLIARNPERMDLATDIVNDIISGGAAAAYKENISELSAVELIYLARDLYVTIADYNQQLGLTPGLDKAALVVDVRVGKIDAYVNDIDILRGTSSAAEPERVMERIDLYDPGFWTGVRSEGREVDQKQDLDAVTAPYEMLARAAFQAVEAINKLEPSDTLALRKEKEKNLEWQVDNAVEKMLKDQYPLVSDRDDRAEQLAENLKLNFANPHSVLQTENTRPLFWESSMTARNELRPSPEVEELTDKWRNGLAAMKRLGLARDD</sequence>
<comment type="caution">
    <text evidence="1">The sequence shown here is derived from an EMBL/GenBank/DDBJ whole genome shotgun (WGS) entry which is preliminary data.</text>
</comment>
<accession>A0A8J7PA49</accession>
<name>A0A8J7PA49_9BACT</name>
<gene>
    <name evidence="1" type="ORF">J0M35_19910</name>
</gene>
<evidence type="ECO:0000313" key="2">
    <source>
        <dbReference type="Proteomes" id="UP000664277"/>
    </source>
</evidence>
<evidence type="ECO:0000313" key="1">
    <source>
        <dbReference type="EMBL" id="MBN8662644.1"/>
    </source>
</evidence>
<dbReference type="AlphaFoldDB" id="A0A8J7PA49"/>
<dbReference type="EMBL" id="JAFLCK010000046">
    <property type="protein sequence ID" value="MBN8662644.1"/>
    <property type="molecule type" value="Genomic_DNA"/>
</dbReference>